<gene>
    <name evidence="2" type="ORF">B0A48_12318</name>
</gene>
<dbReference type="AlphaFoldDB" id="A0A1V8SRN5"/>
<dbReference type="InterPro" id="IPR052895">
    <property type="entry name" value="HetReg/Transcr_Mod"/>
</dbReference>
<dbReference type="PANTHER" id="PTHR24148:SF64">
    <property type="entry name" value="HETEROKARYON INCOMPATIBILITY DOMAIN-CONTAINING PROTEIN"/>
    <property type="match status" value="1"/>
</dbReference>
<comment type="caution">
    <text evidence="2">The sequence shown here is derived from an EMBL/GenBank/DDBJ whole genome shotgun (WGS) entry which is preliminary data.</text>
</comment>
<dbReference type="Proteomes" id="UP000192596">
    <property type="component" value="Unassembled WGS sequence"/>
</dbReference>
<name>A0A1V8SRN5_9PEZI</name>
<accession>A0A1V8SRN5</accession>
<dbReference type="OrthoDB" id="2157530at2759"/>
<dbReference type="PANTHER" id="PTHR24148">
    <property type="entry name" value="ANKYRIN REPEAT DOMAIN-CONTAINING PROTEIN 39 HOMOLOG-RELATED"/>
    <property type="match status" value="1"/>
</dbReference>
<reference evidence="3" key="1">
    <citation type="submission" date="2017-03" db="EMBL/GenBank/DDBJ databases">
        <title>Genomes of endolithic fungi from Antarctica.</title>
        <authorList>
            <person name="Coleine C."/>
            <person name="Masonjones S."/>
            <person name="Stajich J.E."/>
        </authorList>
    </citation>
    <scope>NUCLEOTIDE SEQUENCE [LARGE SCALE GENOMIC DNA]</scope>
    <source>
        <strain evidence="3">CCFEE 5527</strain>
    </source>
</reference>
<sequence length="501" mass="57335">MEPPHVKGPYEPLDHDREQIRVLRIIATQGGTDEEALHLETRTVSLLVRPSYECVSYCWGDPDKTEDVFLNGLVVPVTTNLASALRCFRTEAAQDLWLWADAICIDQENVDERNRQVQLMDRIYSDAFKVRAWVEWPAWAGLMQGRLTPHELRLQGAERCRAALDFLVLQESGDATAETTLDKSLVGAFAWLGILFASSFWHRIWITQELVLAQRIEVTFGQSRYELVGRDKFRRLSQSYVRHFAELMVALRLLQNVKDAQPDIYNLMAENGVEEVVPQKLKLLEPTFSPLLRFEKAETLAAADHLLDSYRSKAQGIARAGRKHDYVYGMLGLVPPEVRIAPDYSKSYQDVFTEYTYEAMRATRDHSALLIAMSAQPDMPSWVVDYSQIDVQFDYHTVHQLYSAEKFIETDLHQSGRGMITVNGIRLDIIKVLSPKFENTNRRKQLHRAMDFYRAHYRGRTSDDISTELIRILLHDTNVGLVTLAPGAWHGGRLTDAVLNI</sequence>
<feature type="domain" description="Heterokaryon incompatibility" evidence="1">
    <location>
        <begin position="52"/>
        <end position="209"/>
    </location>
</feature>
<evidence type="ECO:0000313" key="3">
    <source>
        <dbReference type="Proteomes" id="UP000192596"/>
    </source>
</evidence>
<dbReference type="InterPro" id="IPR010730">
    <property type="entry name" value="HET"/>
</dbReference>
<dbReference type="EMBL" id="NAJO01000029">
    <property type="protein sequence ID" value="OQO01845.1"/>
    <property type="molecule type" value="Genomic_DNA"/>
</dbReference>
<proteinExistence type="predicted"/>
<keyword evidence="3" id="KW-1185">Reference proteome</keyword>
<organism evidence="2 3">
    <name type="scientific">Cryoendolithus antarcticus</name>
    <dbReference type="NCBI Taxonomy" id="1507870"/>
    <lineage>
        <taxon>Eukaryota</taxon>
        <taxon>Fungi</taxon>
        <taxon>Dikarya</taxon>
        <taxon>Ascomycota</taxon>
        <taxon>Pezizomycotina</taxon>
        <taxon>Dothideomycetes</taxon>
        <taxon>Dothideomycetidae</taxon>
        <taxon>Cladosporiales</taxon>
        <taxon>Cladosporiaceae</taxon>
        <taxon>Cryoendolithus</taxon>
    </lineage>
</organism>
<dbReference type="Pfam" id="PF06985">
    <property type="entry name" value="HET"/>
    <property type="match status" value="1"/>
</dbReference>
<protein>
    <recommendedName>
        <fullName evidence="1">Heterokaryon incompatibility domain-containing protein</fullName>
    </recommendedName>
</protein>
<dbReference type="STRING" id="1507870.A0A1V8SRN5"/>
<evidence type="ECO:0000313" key="2">
    <source>
        <dbReference type="EMBL" id="OQO01845.1"/>
    </source>
</evidence>
<dbReference type="InParanoid" id="A0A1V8SRN5"/>
<evidence type="ECO:0000259" key="1">
    <source>
        <dbReference type="Pfam" id="PF06985"/>
    </source>
</evidence>